<dbReference type="SUPFAM" id="SSF63817">
    <property type="entry name" value="Sortase"/>
    <property type="match status" value="1"/>
</dbReference>
<evidence type="ECO:0000256" key="3">
    <source>
        <dbReference type="SAM" id="SignalP"/>
    </source>
</evidence>
<dbReference type="CDD" id="cd05829">
    <property type="entry name" value="Sortase_F"/>
    <property type="match status" value="1"/>
</dbReference>
<dbReference type="Gene3D" id="2.40.260.10">
    <property type="entry name" value="Sortase"/>
    <property type="match status" value="1"/>
</dbReference>
<keyword evidence="3" id="KW-0732">Signal</keyword>
<feature type="region of interest" description="Disordered" evidence="2">
    <location>
        <begin position="14"/>
        <end position="55"/>
    </location>
</feature>
<feature type="compositionally biased region" description="Low complexity" evidence="2">
    <location>
        <begin position="26"/>
        <end position="48"/>
    </location>
</feature>
<protein>
    <recommendedName>
        <fullName evidence="6">Class F sortase</fullName>
    </recommendedName>
</protein>
<organism evidence="4 5">
    <name type="scientific">Arthrobacter mangrovi</name>
    <dbReference type="NCBI Taxonomy" id="2966350"/>
    <lineage>
        <taxon>Bacteria</taxon>
        <taxon>Bacillati</taxon>
        <taxon>Actinomycetota</taxon>
        <taxon>Actinomycetes</taxon>
        <taxon>Micrococcales</taxon>
        <taxon>Micrococcaceae</taxon>
        <taxon>Arthrobacter</taxon>
    </lineage>
</organism>
<reference evidence="4 5" key="1">
    <citation type="journal article" date="2023" name="Int. J. Syst. Evol. Microbiol.">
        <title>Arthrobacter mangrovi sp. nov., an actinobacterium isolated from the rhizosphere of a mangrove.</title>
        <authorList>
            <person name="Hamada M."/>
            <person name="Saitou S."/>
            <person name="Enomoto N."/>
            <person name="Nanri K."/>
            <person name="Hidaka K."/>
            <person name="Miura T."/>
            <person name="Tamura T."/>
        </authorList>
    </citation>
    <scope>NUCLEOTIDE SEQUENCE [LARGE SCALE GENOMIC DNA]</scope>
    <source>
        <strain evidence="4 5">NBRC 112813</strain>
    </source>
</reference>
<comment type="caution">
    <text evidence="4">The sequence shown here is derived from an EMBL/GenBank/DDBJ whole genome shotgun (WGS) entry which is preliminary data.</text>
</comment>
<evidence type="ECO:0000313" key="4">
    <source>
        <dbReference type="EMBL" id="GLB67199.1"/>
    </source>
</evidence>
<feature type="signal peptide" evidence="3">
    <location>
        <begin position="1"/>
        <end position="18"/>
    </location>
</feature>
<proteinExistence type="predicted"/>
<feature type="chain" id="PRO_5046063889" description="Class F sortase" evidence="3">
    <location>
        <begin position="19"/>
        <end position="213"/>
    </location>
</feature>
<evidence type="ECO:0000256" key="1">
    <source>
        <dbReference type="ARBA" id="ARBA00022801"/>
    </source>
</evidence>
<sequence>MSLAAALLLATACGTASPGTPPPGAGPSAPVAGTAAAAPSRTASEAAPDLPDIPLHKATLAPAPREPAPPRFLRVEGTSIAVDVVEVGVGPDNAMVIPDSFYQAGWYRHGTVPGAKEGSAVIAAHVDTLTDVAPFAELKRLDPGARVTVEQADGGVLEYEVSRVDSVDKGELDGGALFRRDGPPELKLVTCGGRWLDERQDYSDNVIVTAVPR</sequence>
<keyword evidence="5" id="KW-1185">Reference proteome</keyword>
<dbReference type="Pfam" id="PF04203">
    <property type="entry name" value="Sortase"/>
    <property type="match status" value="1"/>
</dbReference>
<dbReference type="EMBL" id="BRVS01000006">
    <property type="protein sequence ID" value="GLB67199.1"/>
    <property type="molecule type" value="Genomic_DNA"/>
</dbReference>
<dbReference type="Proteomes" id="UP001209654">
    <property type="component" value="Unassembled WGS sequence"/>
</dbReference>
<dbReference type="InterPro" id="IPR042001">
    <property type="entry name" value="Sortase_F"/>
</dbReference>
<accession>A0ABQ5MTA2</accession>
<gene>
    <name evidence="4" type="ORF">AHIS1636_16380</name>
</gene>
<evidence type="ECO:0000256" key="2">
    <source>
        <dbReference type="SAM" id="MobiDB-lite"/>
    </source>
</evidence>
<evidence type="ECO:0008006" key="6">
    <source>
        <dbReference type="Google" id="ProtNLM"/>
    </source>
</evidence>
<name>A0ABQ5MTA2_9MICC</name>
<keyword evidence="1" id="KW-0378">Hydrolase</keyword>
<dbReference type="InterPro" id="IPR023365">
    <property type="entry name" value="Sortase_dom-sf"/>
</dbReference>
<dbReference type="InterPro" id="IPR005754">
    <property type="entry name" value="Sortase"/>
</dbReference>
<evidence type="ECO:0000313" key="5">
    <source>
        <dbReference type="Proteomes" id="UP001209654"/>
    </source>
</evidence>